<protein>
    <recommendedName>
        <fullName evidence="5">WD40-like Beta Propeller Repeat</fullName>
    </recommendedName>
</protein>
<keyword evidence="2" id="KW-0812">Transmembrane</keyword>
<dbReference type="AlphaFoldDB" id="A0A1H0FG57"/>
<accession>A0A1H0FG57</accession>
<dbReference type="Proteomes" id="UP000199004">
    <property type="component" value="Unassembled WGS sequence"/>
</dbReference>
<feature type="transmembrane region" description="Helical" evidence="2">
    <location>
        <begin position="38"/>
        <end position="59"/>
    </location>
</feature>
<evidence type="ECO:0000256" key="1">
    <source>
        <dbReference type="SAM" id="MobiDB-lite"/>
    </source>
</evidence>
<evidence type="ECO:0000313" key="4">
    <source>
        <dbReference type="Proteomes" id="UP000199004"/>
    </source>
</evidence>
<reference evidence="3 4" key="1">
    <citation type="submission" date="2016-10" db="EMBL/GenBank/DDBJ databases">
        <authorList>
            <person name="de Groot N.N."/>
        </authorList>
    </citation>
    <scope>NUCLEOTIDE SEQUENCE [LARGE SCALE GENOMIC DNA]</scope>
    <source>
        <strain evidence="3 4">CGMCC 1.11147</strain>
    </source>
</reference>
<sequence length="384" mass="41055">MTTEKLRDLLHEQVSDVTMTDLSVTAWRDGQRIRRRRSVAVVGGTAAAALAVTAGVNMLREDPDRSSSETLTSSPTPEIDPFHEQPILTEPDGKYAGVPLWVAPRVAEEAALPVLEGTGLPAEIDLSPGAPPAVGIGRAVAVLGVWPDGDLSRVVAVGADGGSYSVEIDGRVGHLTDEQGNVISSLTWDGLSPRGRRVFFVQERSLEVYDFQSGEWTSIATPPWLAEGARWITDTEIWVPERLGETGSGTSYYVDGGDPVVSMVRWLGMSWPGSDSSEAFGPLKSTSDGLAQSHFLSDGTDAVVAVVADKPSVLGFDGLDERWKGCCPVVGWSDAGTVLFESRTADARVLAWRVGSHDVRRVSTIVGWVPGEESFVASWSLPEA</sequence>
<feature type="compositionally biased region" description="Low complexity" evidence="1">
    <location>
        <begin position="68"/>
        <end position="77"/>
    </location>
</feature>
<feature type="region of interest" description="Disordered" evidence="1">
    <location>
        <begin position="59"/>
        <end position="87"/>
    </location>
</feature>
<keyword evidence="4" id="KW-1185">Reference proteome</keyword>
<keyword evidence="2" id="KW-0472">Membrane</keyword>
<dbReference type="STRING" id="1005944.SAMN05192576_3025"/>
<evidence type="ECO:0000256" key="2">
    <source>
        <dbReference type="SAM" id="Phobius"/>
    </source>
</evidence>
<dbReference type="OrthoDB" id="4855658at2"/>
<evidence type="ECO:0000313" key="3">
    <source>
        <dbReference type="EMBL" id="SDN93522.1"/>
    </source>
</evidence>
<evidence type="ECO:0008006" key="5">
    <source>
        <dbReference type="Google" id="ProtNLM"/>
    </source>
</evidence>
<dbReference type="EMBL" id="FNIC01000005">
    <property type="protein sequence ID" value="SDN93522.1"/>
    <property type="molecule type" value="Genomic_DNA"/>
</dbReference>
<keyword evidence="2" id="KW-1133">Transmembrane helix</keyword>
<name>A0A1H0FG57_9ACTN</name>
<proteinExistence type="predicted"/>
<gene>
    <name evidence="3" type="ORF">SAMN05192576_3025</name>
</gene>
<dbReference type="RefSeq" id="WP_091025645.1">
    <property type="nucleotide sequence ID" value="NZ_BKAE01000018.1"/>
</dbReference>
<organism evidence="3 4">
    <name type="scientific">Nocardioides szechwanensis</name>
    <dbReference type="NCBI Taxonomy" id="1005944"/>
    <lineage>
        <taxon>Bacteria</taxon>
        <taxon>Bacillati</taxon>
        <taxon>Actinomycetota</taxon>
        <taxon>Actinomycetes</taxon>
        <taxon>Propionibacteriales</taxon>
        <taxon>Nocardioidaceae</taxon>
        <taxon>Nocardioides</taxon>
    </lineage>
</organism>